<sequence length="96" mass="11001">MNNNNNLMSQTTSSWPSIDYNNFFQANIPSGVNSMDAVMRNQPLTIDDYQFDDVYFSMKIEAENWLANNGIGSSSTIMEYPIIYNASTDDMPYEFQ</sequence>
<organism evidence="1 2">
    <name type="scientific">Capsicum annuum</name>
    <name type="common">Capsicum pepper</name>
    <dbReference type="NCBI Taxonomy" id="4072"/>
    <lineage>
        <taxon>Eukaryota</taxon>
        <taxon>Viridiplantae</taxon>
        <taxon>Streptophyta</taxon>
        <taxon>Embryophyta</taxon>
        <taxon>Tracheophyta</taxon>
        <taxon>Spermatophyta</taxon>
        <taxon>Magnoliopsida</taxon>
        <taxon>eudicotyledons</taxon>
        <taxon>Gunneridae</taxon>
        <taxon>Pentapetalae</taxon>
        <taxon>asterids</taxon>
        <taxon>lamiids</taxon>
        <taxon>Solanales</taxon>
        <taxon>Solanaceae</taxon>
        <taxon>Solanoideae</taxon>
        <taxon>Capsiceae</taxon>
        <taxon>Capsicum</taxon>
    </lineage>
</organism>
<accession>A0A2G3ANG3</accession>
<name>A0A2G3ANG3_CAPAN</name>
<reference evidence="1 2" key="2">
    <citation type="journal article" date="2017" name="Genome Biol.">
        <title>New reference genome sequences of hot pepper reveal the massive evolution of plant disease-resistance genes by retroduplication.</title>
        <authorList>
            <person name="Kim S."/>
            <person name="Park J."/>
            <person name="Yeom S.I."/>
            <person name="Kim Y.M."/>
            <person name="Seo E."/>
            <person name="Kim K.T."/>
            <person name="Kim M.S."/>
            <person name="Lee J.M."/>
            <person name="Cheong K."/>
            <person name="Shin H.S."/>
            <person name="Kim S.B."/>
            <person name="Han K."/>
            <person name="Lee J."/>
            <person name="Park M."/>
            <person name="Lee H.A."/>
            <person name="Lee H.Y."/>
            <person name="Lee Y."/>
            <person name="Oh S."/>
            <person name="Lee J.H."/>
            <person name="Choi E."/>
            <person name="Choi E."/>
            <person name="Lee S.E."/>
            <person name="Jeon J."/>
            <person name="Kim H."/>
            <person name="Choi G."/>
            <person name="Song H."/>
            <person name="Lee J."/>
            <person name="Lee S.C."/>
            <person name="Kwon J.K."/>
            <person name="Lee H.Y."/>
            <person name="Koo N."/>
            <person name="Hong Y."/>
            <person name="Kim R.W."/>
            <person name="Kang W.H."/>
            <person name="Huh J.H."/>
            <person name="Kang B.C."/>
            <person name="Yang T.J."/>
            <person name="Lee Y.H."/>
            <person name="Bennetzen J.L."/>
            <person name="Choi D."/>
        </authorList>
    </citation>
    <scope>NUCLEOTIDE SEQUENCE [LARGE SCALE GENOMIC DNA]</scope>
    <source>
        <strain evidence="2">cv. CM334</strain>
    </source>
</reference>
<evidence type="ECO:0000313" key="1">
    <source>
        <dbReference type="EMBL" id="PHT95750.1"/>
    </source>
</evidence>
<dbReference type="EMBL" id="AYRZ02000001">
    <property type="protein sequence ID" value="PHT95750.1"/>
    <property type="molecule type" value="Genomic_DNA"/>
</dbReference>
<gene>
    <name evidence="1" type="ORF">T459_03632</name>
</gene>
<dbReference type="Gramene" id="PHT95750">
    <property type="protein sequence ID" value="PHT95750"/>
    <property type="gene ID" value="T459_03632"/>
</dbReference>
<keyword evidence="2" id="KW-1185">Reference proteome</keyword>
<evidence type="ECO:0000313" key="2">
    <source>
        <dbReference type="Proteomes" id="UP000222542"/>
    </source>
</evidence>
<comment type="caution">
    <text evidence="1">The sequence shown here is derived from an EMBL/GenBank/DDBJ whole genome shotgun (WGS) entry which is preliminary data.</text>
</comment>
<proteinExistence type="predicted"/>
<dbReference type="Proteomes" id="UP000222542">
    <property type="component" value="Unassembled WGS sequence"/>
</dbReference>
<dbReference type="AlphaFoldDB" id="A0A2G3ANG3"/>
<reference evidence="1 2" key="1">
    <citation type="journal article" date="2014" name="Nat. Genet.">
        <title>Genome sequence of the hot pepper provides insights into the evolution of pungency in Capsicum species.</title>
        <authorList>
            <person name="Kim S."/>
            <person name="Park M."/>
            <person name="Yeom S.I."/>
            <person name="Kim Y.M."/>
            <person name="Lee J.M."/>
            <person name="Lee H.A."/>
            <person name="Seo E."/>
            <person name="Choi J."/>
            <person name="Cheong K."/>
            <person name="Kim K.T."/>
            <person name="Jung K."/>
            <person name="Lee G.W."/>
            <person name="Oh S.K."/>
            <person name="Bae C."/>
            <person name="Kim S.B."/>
            <person name="Lee H.Y."/>
            <person name="Kim S.Y."/>
            <person name="Kim M.S."/>
            <person name="Kang B.C."/>
            <person name="Jo Y.D."/>
            <person name="Yang H.B."/>
            <person name="Jeong H.J."/>
            <person name="Kang W.H."/>
            <person name="Kwon J.K."/>
            <person name="Shin C."/>
            <person name="Lim J.Y."/>
            <person name="Park J.H."/>
            <person name="Huh J.H."/>
            <person name="Kim J.S."/>
            <person name="Kim B.D."/>
            <person name="Cohen O."/>
            <person name="Paran I."/>
            <person name="Suh M.C."/>
            <person name="Lee S.B."/>
            <person name="Kim Y.K."/>
            <person name="Shin Y."/>
            <person name="Noh S.J."/>
            <person name="Park J."/>
            <person name="Seo Y.S."/>
            <person name="Kwon S.Y."/>
            <person name="Kim H.A."/>
            <person name="Park J.M."/>
            <person name="Kim H.J."/>
            <person name="Choi S.B."/>
            <person name="Bosland P.W."/>
            <person name="Reeves G."/>
            <person name="Jo S.H."/>
            <person name="Lee B.W."/>
            <person name="Cho H.T."/>
            <person name="Choi H.S."/>
            <person name="Lee M.S."/>
            <person name="Yu Y."/>
            <person name="Do Choi Y."/>
            <person name="Park B.S."/>
            <person name="van Deynze A."/>
            <person name="Ashrafi H."/>
            <person name="Hill T."/>
            <person name="Kim W.T."/>
            <person name="Pai H.S."/>
            <person name="Ahn H.K."/>
            <person name="Yeam I."/>
            <person name="Giovannoni J.J."/>
            <person name="Rose J.K."/>
            <person name="Sorensen I."/>
            <person name="Lee S.J."/>
            <person name="Kim R.W."/>
            <person name="Choi I.Y."/>
            <person name="Choi B.S."/>
            <person name="Lim J.S."/>
            <person name="Lee Y.H."/>
            <person name="Choi D."/>
        </authorList>
    </citation>
    <scope>NUCLEOTIDE SEQUENCE [LARGE SCALE GENOMIC DNA]</scope>
    <source>
        <strain evidence="2">cv. CM334</strain>
    </source>
</reference>
<protein>
    <submittedName>
        <fullName evidence="1">Uncharacterized protein</fullName>
    </submittedName>
</protein>